<dbReference type="PROSITE" id="PS00061">
    <property type="entry name" value="ADH_SHORT"/>
    <property type="match status" value="1"/>
</dbReference>
<dbReference type="PANTHER" id="PTHR42760">
    <property type="entry name" value="SHORT-CHAIN DEHYDROGENASES/REDUCTASES FAMILY MEMBER"/>
    <property type="match status" value="1"/>
</dbReference>
<dbReference type="GO" id="GO:0016616">
    <property type="term" value="F:oxidoreductase activity, acting on the CH-OH group of donors, NAD or NADP as acceptor"/>
    <property type="evidence" value="ECO:0007669"/>
    <property type="project" value="TreeGrafter"/>
</dbReference>
<dbReference type="AlphaFoldDB" id="A0A7X3FN27"/>
<dbReference type="InterPro" id="IPR036291">
    <property type="entry name" value="NAD(P)-bd_dom_sf"/>
</dbReference>
<dbReference type="CDD" id="cd05233">
    <property type="entry name" value="SDR_c"/>
    <property type="match status" value="1"/>
</dbReference>
<evidence type="ECO:0000313" key="4">
    <source>
        <dbReference type="EMBL" id="MVS97411.1"/>
    </source>
</evidence>
<dbReference type="Gene3D" id="3.40.50.720">
    <property type="entry name" value="NAD(P)-binding Rossmann-like Domain"/>
    <property type="match status" value="1"/>
</dbReference>
<gene>
    <name evidence="4" type="ORF">GO014_00015</name>
</gene>
<dbReference type="PRINTS" id="PR00081">
    <property type="entry name" value="GDHRDH"/>
</dbReference>
<sequence length="252" mass="26561">MNKRALVTGGSAGLGAALVAELLAEGLEVISIDRDQPAGETPGLHHLQADLSNISALRELLAALVDGDPFEVVVLNAGISAVGAFEEIDPKQLDKVLAVNLLAPMELTRLLVTKQMVAKGGSLIFVGSLSNRLGYPGAAVYAATKQGLESFAASLRKTGAYRVLLVLPGPLDTEHARRYAPLGSKGRKRQSPSVLARRVVSRRHRPGTVYGTVAQALVGLLGIAAPSLMTSLMRRGLFTKLRAAPSITDERT</sequence>
<evidence type="ECO:0000313" key="5">
    <source>
        <dbReference type="Proteomes" id="UP000438106"/>
    </source>
</evidence>
<dbReference type="Proteomes" id="UP000438106">
    <property type="component" value="Unassembled WGS sequence"/>
</dbReference>
<protein>
    <submittedName>
        <fullName evidence="4">SDR family NAD(P)-dependent oxidoreductase</fullName>
    </submittedName>
</protein>
<feature type="transmembrane region" description="Helical" evidence="3">
    <location>
        <begin position="209"/>
        <end position="232"/>
    </location>
</feature>
<organism evidence="4 5">
    <name type="scientific">Devosia marina</name>
    <dbReference type="NCBI Taxonomy" id="2683198"/>
    <lineage>
        <taxon>Bacteria</taxon>
        <taxon>Pseudomonadati</taxon>
        <taxon>Pseudomonadota</taxon>
        <taxon>Alphaproteobacteria</taxon>
        <taxon>Hyphomicrobiales</taxon>
        <taxon>Devosiaceae</taxon>
        <taxon>Devosia</taxon>
    </lineage>
</organism>
<keyword evidence="2" id="KW-0560">Oxidoreductase</keyword>
<keyword evidence="3" id="KW-0472">Membrane</keyword>
<reference evidence="4 5" key="1">
    <citation type="submission" date="2019-12" db="EMBL/GenBank/DDBJ databases">
        <title>Devosia maris sp. nov., isolated from the deep seawater.</title>
        <authorList>
            <person name="Liu Y."/>
        </authorList>
    </citation>
    <scope>NUCLEOTIDE SEQUENCE [LARGE SCALE GENOMIC DNA]</scope>
    <source>
        <strain evidence="4 5">L53-10-65</strain>
    </source>
</reference>
<evidence type="ECO:0000256" key="2">
    <source>
        <dbReference type="ARBA" id="ARBA00023002"/>
    </source>
</evidence>
<keyword evidence="3" id="KW-0812">Transmembrane</keyword>
<dbReference type="InterPro" id="IPR020904">
    <property type="entry name" value="Sc_DH/Rdtase_CS"/>
</dbReference>
<dbReference type="SUPFAM" id="SSF51735">
    <property type="entry name" value="NAD(P)-binding Rossmann-fold domains"/>
    <property type="match status" value="1"/>
</dbReference>
<comment type="similarity">
    <text evidence="1">Belongs to the short-chain dehydrogenases/reductases (SDR) family.</text>
</comment>
<dbReference type="InterPro" id="IPR002347">
    <property type="entry name" value="SDR_fam"/>
</dbReference>
<dbReference type="EMBL" id="WQRF01000001">
    <property type="protein sequence ID" value="MVS97411.1"/>
    <property type="molecule type" value="Genomic_DNA"/>
</dbReference>
<evidence type="ECO:0000256" key="3">
    <source>
        <dbReference type="SAM" id="Phobius"/>
    </source>
</evidence>
<evidence type="ECO:0000256" key="1">
    <source>
        <dbReference type="ARBA" id="ARBA00006484"/>
    </source>
</evidence>
<dbReference type="Pfam" id="PF00106">
    <property type="entry name" value="adh_short"/>
    <property type="match status" value="1"/>
</dbReference>
<keyword evidence="5" id="KW-1185">Reference proteome</keyword>
<accession>A0A7X3FN27</accession>
<proteinExistence type="inferred from homology"/>
<dbReference type="RefSeq" id="WP_157288619.1">
    <property type="nucleotide sequence ID" value="NZ_WQRF01000001.1"/>
</dbReference>
<comment type="caution">
    <text evidence="4">The sequence shown here is derived from an EMBL/GenBank/DDBJ whole genome shotgun (WGS) entry which is preliminary data.</text>
</comment>
<dbReference type="PANTHER" id="PTHR42760:SF133">
    <property type="entry name" value="3-OXOACYL-[ACYL-CARRIER-PROTEIN] REDUCTASE"/>
    <property type="match status" value="1"/>
</dbReference>
<name>A0A7X3FN27_9HYPH</name>
<keyword evidence="3" id="KW-1133">Transmembrane helix</keyword>